<keyword evidence="9 14" id="KW-0443">Lipid metabolism</keyword>
<evidence type="ECO:0000256" key="11">
    <source>
        <dbReference type="ARBA" id="ARBA00023221"/>
    </source>
</evidence>
<feature type="domain" description="Mvd1 C-terminal" evidence="16">
    <location>
        <begin position="197"/>
        <end position="381"/>
    </location>
</feature>
<feature type="domain" description="Diphosphomevalonate decarboxylase-like N-terminal" evidence="17">
    <location>
        <begin position="13"/>
        <end position="183"/>
    </location>
</feature>
<keyword evidence="11 15" id="KW-0753">Steroid metabolism</keyword>
<evidence type="ECO:0000313" key="19">
    <source>
        <dbReference type="Proteomes" id="UP000799767"/>
    </source>
</evidence>
<dbReference type="InterPro" id="IPR005935">
    <property type="entry name" value="Mev_decarb"/>
</dbReference>
<evidence type="ECO:0000256" key="1">
    <source>
        <dbReference type="ARBA" id="ARBA00005055"/>
    </source>
</evidence>
<keyword evidence="12 14" id="KW-0456">Lyase</keyword>
<evidence type="ECO:0000256" key="5">
    <source>
        <dbReference type="ARBA" id="ARBA00022741"/>
    </source>
</evidence>
<gene>
    <name evidence="18" type="ORF">BDY17DRAFT_312760</name>
</gene>
<dbReference type="OrthoDB" id="10253702at2759"/>
<dbReference type="AlphaFoldDB" id="A0A6A6PJE8"/>
<dbReference type="Gene3D" id="3.30.230.10">
    <property type="match status" value="1"/>
</dbReference>
<evidence type="ECO:0000256" key="8">
    <source>
        <dbReference type="ARBA" id="ARBA00023011"/>
    </source>
</evidence>
<name>A0A6A6PJE8_9PEZI</name>
<evidence type="ECO:0000259" key="17">
    <source>
        <dbReference type="Pfam" id="PF22700"/>
    </source>
</evidence>
<proteinExistence type="inferred from homology"/>
<comment type="similarity">
    <text evidence="2 14 15">Belongs to the diphosphomevalonate decarboxylase family.</text>
</comment>
<evidence type="ECO:0000313" key="18">
    <source>
        <dbReference type="EMBL" id="KAF2479814.1"/>
    </source>
</evidence>
<reference evidence="18" key="1">
    <citation type="journal article" date="2020" name="Stud. Mycol.">
        <title>101 Dothideomycetes genomes: a test case for predicting lifestyles and emergence of pathogens.</title>
        <authorList>
            <person name="Haridas S."/>
            <person name="Albert R."/>
            <person name="Binder M."/>
            <person name="Bloem J."/>
            <person name="Labutti K."/>
            <person name="Salamov A."/>
            <person name="Andreopoulos B."/>
            <person name="Baker S."/>
            <person name="Barry K."/>
            <person name="Bills G."/>
            <person name="Bluhm B."/>
            <person name="Cannon C."/>
            <person name="Castanera R."/>
            <person name="Culley D."/>
            <person name="Daum C."/>
            <person name="Ezra D."/>
            <person name="Gonzalez J."/>
            <person name="Henrissat B."/>
            <person name="Kuo A."/>
            <person name="Liang C."/>
            <person name="Lipzen A."/>
            <person name="Lutzoni F."/>
            <person name="Magnuson J."/>
            <person name="Mondo S."/>
            <person name="Nolan M."/>
            <person name="Ohm R."/>
            <person name="Pangilinan J."/>
            <person name="Park H.-J."/>
            <person name="Ramirez L."/>
            <person name="Alfaro M."/>
            <person name="Sun H."/>
            <person name="Tritt A."/>
            <person name="Yoshinaga Y."/>
            <person name="Zwiers L.-H."/>
            <person name="Turgeon B."/>
            <person name="Goodwin S."/>
            <person name="Spatafora J."/>
            <person name="Crous P."/>
            <person name="Grigoriev I."/>
        </authorList>
    </citation>
    <scope>NUCLEOTIDE SEQUENCE</scope>
    <source>
        <strain evidence="18">CBS 113389</strain>
    </source>
</reference>
<dbReference type="InterPro" id="IPR053859">
    <property type="entry name" value="MVD-like_N"/>
</dbReference>
<comment type="catalytic activity">
    <reaction evidence="13">
        <text>(R)-5-diphosphomevalonate + ATP = isopentenyl diphosphate + ADP + phosphate + CO2</text>
        <dbReference type="Rhea" id="RHEA:23732"/>
        <dbReference type="ChEBI" id="CHEBI:16526"/>
        <dbReference type="ChEBI" id="CHEBI:30616"/>
        <dbReference type="ChEBI" id="CHEBI:43474"/>
        <dbReference type="ChEBI" id="CHEBI:57557"/>
        <dbReference type="ChEBI" id="CHEBI:128769"/>
        <dbReference type="ChEBI" id="CHEBI:456216"/>
        <dbReference type="EC" id="4.1.1.33"/>
    </reaction>
    <physiologicalReaction direction="left-to-right" evidence="13">
        <dbReference type="Rhea" id="RHEA:23733"/>
    </physiologicalReaction>
</comment>
<dbReference type="PANTHER" id="PTHR10977">
    <property type="entry name" value="DIPHOSPHOMEVALONATE DECARBOXYLASE"/>
    <property type="match status" value="1"/>
</dbReference>
<dbReference type="InterPro" id="IPR029765">
    <property type="entry name" value="Mev_diP_decarb"/>
</dbReference>
<dbReference type="PIRSF" id="PIRSF015950">
    <property type="entry name" value="Mev_P_decrbx"/>
    <property type="match status" value="1"/>
</dbReference>
<dbReference type="GO" id="GO:0016126">
    <property type="term" value="P:sterol biosynthetic process"/>
    <property type="evidence" value="ECO:0007669"/>
    <property type="project" value="UniProtKB-KW"/>
</dbReference>
<dbReference type="GeneID" id="54476655"/>
<dbReference type="FunFam" id="3.30.230.10:FF:000018">
    <property type="entry name" value="Diphosphomevalonate decarboxylase"/>
    <property type="match status" value="1"/>
</dbReference>
<dbReference type="Proteomes" id="UP000799767">
    <property type="component" value="Unassembled WGS sequence"/>
</dbReference>
<dbReference type="GO" id="GO:0005524">
    <property type="term" value="F:ATP binding"/>
    <property type="evidence" value="ECO:0007669"/>
    <property type="project" value="UniProtKB-UniRule"/>
</dbReference>
<keyword evidence="6 14" id="KW-0067">ATP-binding</keyword>
<dbReference type="Pfam" id="PF22700">
    <property type="entry name" value="MVD-like_N"/>
    <property type="match status" value="1"/>
</dbReference>
<dbReference type="SUPFAM" id="SSF55060">
    <property type="entry name" value="GHMP Kinase, C-terminal domain"/>
    <property type="match status" value="1"/>
</dbReference>
<evidence type="ECO:0000256" key="7">
    <source>
        <dbReference type="ARBA" id="ARBA00022955"/>
    </source>
</evidence>
<evidence type="ECO:0000256" key="12">
    <source>
        <dbReference type="ARBA" id="ARBA00023239"/>
    </source>
</evidence>
<comment type="pathway">
    <text evidence="1 15">Isoprenoid biosynthesis; isopentenyl diphosphate biosynthesis via mevalonate pathway; isopentenyl diphosphate from (R)-mevalonate: step 3/3.</text>
</comment>
<organism evidence="18 19">
    <name type="scientific">Neohortaea acidophila</name>
    <dbReference type="NCBI Taxonomy" id="245834"/>
    <lineage>
        <taxon>Eukaryota</taxon>
        <taxon>Fungi</taxon>
        <taxon>Dikarya</taxon>
        <taxon>Ascomycota</taxon>
        <taxon>Pezizomycotina</taxon>
        <taxon>Dothideomycetes</taxon>
        <taxon>Dothideomycetidae</taxon>
        <taxon>Mycosphaerellales</taxon>
        <taxon>Teratosphaeriaceae</taxon>
        <taxon>Neohortaea</taxon>
    </lineage>
</organism>
<dbReference type="SUPFAM" id="SSF54211">
    <property type="entry name" value="Ribosomal protein S5 domain 2-like"/>
    <property type="match status" value="1"/>
</dbReference>
<dbReference type="EMBL" id="MU001640">
    <property type="protein sequence ID" value="KAF2479814.1"/>
    <property type="molecule type" value="Genomic_DNA"/>
</dbReference>
<dbReference type="InterPro" id="IPR014721">
    <property type="entry name" value="Ribsml_uS5_D2-typ_fold_subgr"/>
</dbReference>
<sequence>MAAEEIHRASTHAPVNIAVIKYWGKRDPKLNLPTNGSISVTLSQDDLRSHTTASCAPSFTGDSLTLNGQAEDISGARTQACLRELRQLRREVEAQDSHAPKLADMKLKIVSENNFPTAAGLASSAAGFAALVRAIAFLYQLPTSPTDLSRIARQGSGSACRSLQGGYVAWNKGEKDDGSDSVAYEVAPASHWPDMRALILVASSDKKDVGSTAGMQQTVASSTLFQHRANEVVPKRMHAMEKAIHDRDFEAFAALSTKDSNNFHACCLDTDPPIFYLNDTSRAAIRLCEMINSRHDRSVCAYTFDAGPNAVVYYLANDEEAVAGYFKALVGDKPGWEGKRGQAIQAAQKSVLAGGEEVAAKLLQTGISRVILTGVGDGPRRVEEHLC</sequence>
<keyword evidence="10 15" id="KW-1207">Sterol metabolism</keyword>
<evidence type="ECO:0000256" key="9">
    <source>
        <dbReference type="ARBA" id="ARBA00023098"/>
    </source>
</evidence>
<evidence type="ECO:0000256" key="3">
    <source>
        <dbReference type="ARBA" id="ARBA00012296"/>
    </source>
</evidence>
<dbReference type="GO" id="GO:0019287">
    <property type="term" value="P:isopentenyl diphosphate biosynthetic process, mevalonate pathway"/>
    <property type="evidence" value="ECO:0007669"/>
    <property type="project" value="UniProtKB-UniRule"/>
</dbReference>
<evidence type="ECO:0000256" key="6">
    <source>
        <dbReference type="ARBA" id="ARBA00022840"/>
    </source>
</evidence>
<dbReference type="GO" id="GO:0005829">
    <property type="term" value="C:cytosol"/>
    <property type="evidence" value="ECO:0007669"/>
    <property type="project" value="InterPro"/>
</dbReference>
<dbReference type="PANTHER" id="PTHR10977:SF3">
    <property type="entry name" value="DIPHOSPHOMEVALONATE DECARBOXYLASE"/>
    <property type="match status" value="1"/>
</dbReference>
<evidence type="ECO:0000256" key="13">
    <source>
        <dbReference type="ARBA" id="ARBA00048416"/>
    </source>
</evidence>
<dbReference type="UniPathway" id="UPA00057">
    <property type="reaction ID" value="UER00100"/>
</dbReference>
<dbReference type="RefSeq" id="XP_033586384.1">
    <property type="nucleotide sequence ID" value="XM_033735653.1"/>
</dbReference>
<evidence type="ECO:0000256" key="15">
    <source>
        <dbReference type="RuleBase" id="RU363086"/>
    </source>
</evidence>
<dbReference type="InterPro" id="IPR020568">
    <property type="entry name" value="Ribosomal_Su5_D2-typ_SF"/>
</dbReference>
<evidence type="ECO:0000256" key="4">
    <source>
        <dbReference type="ARBA" id="ARBA00022516"/>
    </source>
</evidence>
<keyword evidence="8 15" id="KW-0756">Sterol biosynthesis</keyword>
<dbReference type="GO" id="GO:0004163">
    <property type="term" value="F:diphosphomevalonate decarboxylase activity"/>
    <property type="evidence" value="ECO:0007669"/>
    <property type="project" value="UniProtKB-UniRule"/>
</dbReference>
<keyword evidence="5 14" id="KW-0547">Nucleotide-binding</keyword>
<evidence type="ECO:0000256" key="10">
    <source>
        <dbReference type="ARBA" id="ARBA00023166"/>
    </source>
</evidence>
<evidence type="ECO:0000259" key="16">
    <source>
        <dbReference type="Pfam" id="PF18376"/>
    </source>
</evidence>
<dbReference type="Gene3D" id="3.30.70.890">
    <property type="entry name" value="GHMP kinase, C-terminal domain"/>
    <property type="match status" value="1"/>
</dbReference>
<keyword evidence="7 15" id="KW-0752">Steroid biosynthesis</keyword>
<evidence type="ECO:0000256" key="2">
    <source>
        <dbReference type="ARBA" id="ARBA00008831"/>
    </source>
</evidence>
<dbReference type="NCBIfam" id="TIGR01240">
    <property type="entry name" value="mevDPdecarb"/>
    <property type="match status" value="1"/>
</dbReference>
<accession>A0A6A6PJE8</accession>
<protein>
    <recommendedName>
        <fullName evidence="3 14">Diphosphomevalonate decarboxylase</fullName>
        <ecNumber evidence="3 14">4.1.1.33</ecNumber>
    </recommendedName>
</protein>
<dbReference type="InterPro" id="IPR036554">
    <property type="entry name" value="GHMP_kinase_C_sf"/>
</dbReference>
<keyword evidence="19" id="KW-1185">Reference proteome</keyword>
<dbReference type="FunFam" id="3.30.70.890:FF:000005">
    <property type="entry name" value="Diphosphomevalonate decarboxylase"/>
    <property type="match status" value="1"/>
</dbReference>
<dbReference type="EC" id="4.1.1.33" evidence="3 14"/>
<dbReference type="InterPro" id="IPR041431">
    <property type="entry name" value="Mvd1_C"/>
</dbReference>
<keyword evidence="4 15" id="KW-0444">Lipid biosynthesis</keyword>
<dbReference type="Pfam" id="PF18376">
    <property type="entry name" value="MDD_C"/>
    <property type="match status" value="1"/>
</dbReference>
<evidence type="ECO:0000256" key="14">
    <source>
        <dbReference type="PIRNR" id="PIRNR015950"/>
    </source>
</evidence>